<feature type="domain" description="GST N-terminal" evidence="1">
    <location>
        <begin position="1"/>
        <end position="81"/>
    </location>
</feature>
<dbReference type="SUPFAM" id="SSF47616">
    <property type="entry name" value="GST C-terminal domain-like"/>
    <property type="match status" value="1"/>
</dbReference>
<dbReference type="InterPro" id="IPR004046">
    <property type="entry name" value="GST_C"/>
</dbReference>
<evidence type="ECO:0000313" key="3">
    <source>
        <dbReference type="EMBL" id="PSJ59187.1"/>
    </source>
</evidence>
<dbReference type="PANTHER" id="PTHR44051">
    <property type="entry name" value="GLUTATHIONE S-TRANSFERASE-RELATED"/>
    <property type="match status" value="1"/>
</dbReference>
<dbReference type="Gene3D" id="3.40.30.10">
    <property type="entry name" value="Glutaredoxin"/>
    <property type="match status" value="1"/>
</dbReference>
<dbReference type="SFLD" id="SFLDG01150">
    <property type="entry name" value="Main.1:_Beta-like"/>
    <property type="match status" value="1"/>
</dbReference>
<comment type="caution">
    <text evidence="3">The sequence shown here is derived from an EMBL/GenBank/DDBJ whole genome shotgun (WGS) entry which is preliminary data.</text>
</comment>
<dbReference type="InterPro" id="IPR040079">
    <property type="entry name" value="Glutathione_S-Trfase"/>
</dbReference>
<dbReference type="Proteomes" id="UP000241229">
    <property type="component" value="Unassembled WGS sequence"/>
</dbReference>
<dbReference type="SFLD" id="SFLDG00358">
    <property type="entry name" value="Main_(cytGST)"/>
    <property type="match status" value="1"/>
</dbReference>
<dbReference type="GO" id="GO:0016740">
    <property type="term" value="F:transferase activity"/>
    <property type="evidence" value="ECO:0007669"/>
    <property type="project" value="UniProtKB-KW"/>
</dbReference>
<evidence type="ECO:0000259" key="1">
    <source>
        <dbReference type="PROSITE" id="PS50404"/>
    </source>
</evidence>
<keyword evidence="4" id="KW-1185">Reference proteome</keyword>
<evidence type="ECO:0000259" key="2">
    <source>
        <dbReference type="PROSITE" id="PS50405"/>
    </source>
</evidence>
<dbReference type="InterPro" id="IPR036249">
    <property type="entry name" value="Thioredoxin-like_sf"/>
</dbReference>
<proteinExistence type="predicted"/>
<sequence length="194" mass="21031">MKLYLAPGACSQAPHIALNEAGLGYEMVKVDIPTRTTEAGDDFTRVNPKGYVPALVLDEGEVLTENVAIITWIAEQAPHLIPPGPLGRIRMIEALGFMTEELHKPFLAYMFLPGDEMKAINKQVLGERFDYLAGQLKGDYLFGNDFSGADAYLFVMASWAPGLDIALPAALEAYHARIAARPAVQATLKAEGLA</sequence>
<dbReference type="OrthoDB" id="7583243at2"/>
<accession>A0A2P7S9P6</accession>
<dbReference type="AlphaFoldDB" id="A0A2P7S9P6"/>
<organism evidence="3 4">
    <name type="scientific">Kumtagia ephedrae</name>
    <dbReference type="NCBI Taxonomy" id="2116701"/>
    <lineage>
        <taxon>Bacteria</taxon>
        <taxon>Pseudomonadati</taxon>
        <taxon>Pseudomonadota</taxon>
        <taxon>Alphaproteobacteria</taxon>
        <taxon>Hyphomicrobiales</taxon>
        <taxon>Phyllobacteriaceae</taxon>
        <taxon>Kumtagia</taxon>
    </lineage>
</organism>
<dbReference type="CDD" id="cd03188">
    <property type="entry name" value="GST_C_Beta"/>
    <property type="match status" value="1"/>
</dbReference>
<dbReference type="EMBL" id="PXYK01000012">
    <property type="protein sequence ID" value="PSJ59187.1"/>
    <property type="molecule type" value="Genomic_DNA"/>
</dbReference>
<dbReference type="InterPro" id="IPR010987">
    <property type="entry name" value="Glutathione-S-Trfase_C-like"/>
</dbReference>
<dbReference type="InterPro" id="IPR004045">
    <property type="entry name" value="Glutathione_S-Trfase_N"/>
</dbReference>
<dbReference type="PROSITE" id="PS50404">
    <property type="entry name" value="GST_NTER"/>
    <property type="match status" value="1"/>
</dbReference>
<dbReference type="PANTHER" id="PTHR44051:SF8">
    <property type="entry name" value="GLUTATHIONE S-TRANSFERASE GSTA"/>
    <property type="match status" value="1"/>
</dbReference>
<dbReference type="RefSeq" id="WP_106772871.1">
    <property type="nucleotide sequence ID" value="NZ_PXYK01000012.1"/>
</dbReference>
<dbReference type="SUPFAM" id="SSF52833">
    <property type="entry name" value="Thioredoxin-like"/>
    <property type="match status" value="1"/>
</dbReference>
<dbReference type="Gene3D" id="1.20.1050.10">
    <property type="match status" value="1"/>
</dbReference>
<keyword evidence="3" id="KW-0808">Transferase</keyword>
<reference evidence="3 4" key="1">
    <citation type="submission" date="2018-03" db="EMBL/GenBank/DDBJ databases">
        <title>The draft genome of Mesorhizobium sp. 6GN-30.</title>
        <authorList>
            <person name="Liu L."/>
            <person name="Li L."/>
            <person name="Wang T."/>
            <person name="Zhang X."/>
            <person name="Liang L."/>
        </authorList>
    </citation>
    <scope>NUCLEOTIDE SEQUENCE [LARGE SCALE GENOMIC DNA]</scope>
    <source>
        <strain evidence="3 4">6GN30</strain>
    </source>
</reference>
<dbReference type="InterPro" id="IPR036282">
    <property type="entry name" value="Glutathione-S-Trfase_C_sf"/>
</dbReference>
<dbReference type="CDD" id="cd03057">
    <property type="entry name" value="GST_N_Beta"/>
    <property type="match status" value="1"/>
</dbReference>
<protein>
    <submittedName>
        <fullName evidence="3">Glutathione S-transferase</fullName>
    </submittedName>
</protein>
<evidence type="ECO:0000313" key="4">
    <source>
        <dbReference type="Proteomes" id="UP000241229"/>
    </source>
</evidence>
<dbReference type="Pfam" id="PF13409">
    <property type="entry name" value="GST_N_2"/>
    <property type="match status" value="1"/>
</dbReference>
<dbReference type="SFLD" id="SFLDS00019">
    <property type="entry name" value="Glutathione_Transferase_(cytos"/>
    <property type="match status" value="1"/>
</dbReference>
<dbReference type="Pfam" id="PF00043">
    <property type="entry name" value="GST_C"/>
    <property type="match status" value="1"/>
</dbReference>
<feature type="domain" description="GST C-terminal" evidence="2">
    <location>
        <begin position="84"/>
        <end position="194"/>
    </location>
</feature>
<gene>
    <name evidence="3" type="ORF">C7I84_14335</name>
</gene>
<name>A0A2P7S9P6_9HYPH</name>
<dbReference type="PROSITE" id="PS50405">
    <property type="entry name" value="GST_CTER"/>
    <property type="match status" value="1"/>
</dbReference>